<dbReference type="InterPro" id="IPR039421">
    <property type="entry name" value="Type_1_exporter"/>
</dbReference>
<evidence type="ECO:0000259" key="9">
    <source>
        <dbReference type="PROSITE" id="PS50929"/>
    </source>
</evidence>
<dbReference type="Gene3D" id="1.20.1560.10">
    <property type="entry name" value="ABC transporter type 1, transmembrane domain"/>
    <property type="match status" value="1"/>
</dbReference>
<organism evidence="10 11">
    <name type="scientific">Amoebophilus asiaticus (strain 5a2)</name>
    <dbReference type="NCBI Taxonomy" id="452471"/>
    <lineage>
        <taxon>Bacteria</taxon>
        <taxon>Pseudomonadati</taxon>
        <taxon>Bacteroidota</taxon>
        <taxon>Cytophagia</taxon>
        <taxon>Cytophagales</taxon>
        <taxon>Amoebophilaceae</taxon>
        <taxon>Candidatus Amoebophilus</taxon>
    </lineage>
</organism>
<protein>
    <recommendedName>
        <fullName evidence="12">ABC transporter ATP-binding protein</fullName>
    </recommendedName>
</protein>
<dbReference type="eggNOG" id="COG1132">
    <property type="taxonomic scope" value="Bacteria"/>
</dbReference>
<dbReference type="InterPro" id="IPR036640">
    <property type="entry name" value="ABC1_TM_sf"/>
</dbReference>
<dbReference type="Pfam" id="PF00664">
    <property type="entry name" value="ABC_membrane"/>
    <property type="match status" value="1"/>
</dbReference>
<dbReference type="FunFam" id="3.40.50.300:FF:000218">
    <property type="entry name" value="Multidrug ABC transporter ATP-binding protein"/>
    <property type="match status" value="1"/>
</dbReference>
<name>B3ESB2_AMOA5</name>
<feature type="transmembrane region" description="Helical" evidence="7">
    <location>
        <begin position="247"/>
        <end position="267"/>
    </location>
</feature>
<evidence type="ECO:0000313" key="11">
    <source>
        <dbReference type="Proteomes" id="UP000001227"/>
    </source>
</evidence>
<dbReference type="PANTHER" id="PTHR24221">
    <property type="entry name" value="ATP-BINDING CASSETTE SUB-FAMILY B"/>
    <property type="match status" value="1"/>
</dbReference>
<evidence type="ECO:0000256" key="5">
    <source>
        <dbReference type="ARBA" id="ARBA00022989"/>
    </source>
</evidence>
<evidence type="ECO:0000313" key="10">
    <source>
        <dbReference type="EMBL" id="ACE06114.1"/>
    </source>
</evidence>
<dbReference type="GO" id="GO:0034040">
    <property type="term" value="F:ATPase-coupled lipid transmembrane transporter activity"/>
    <property type="evidence" value="ECO:0007669"/>
    <property type="project" value="TreeGrafter"/>
</dbReference>
<evidence type="ECO:0000256" key="7">
    <source>
        <dbReference type="SAM" id="Phobius"/>
    </source>
</evidence>
<dbReference type="InterPro" id="IPR027417">
    <property type="entry name" value="P-loop_NTPase"/>
</dbReference>
<dbReference type="GO" id="GO:0140359">
    <property type="term" value="F:ABC-type transporter activity"/>
    <property type="evidence" value="ECO:0007669"/>
    <property type="project" value="InterPro"/>
</dbReference>
<dbReference type="GO" id="GO:0005524">
    <property type="term" value="F:ATP binding"/>
    <property type="evidence" value="ECO:0007669"/>
    <property type="project" value="UniProtKB-KW"/>
</dbReference>
<reference evidence="10 11" key="1">
    <citation type="journal article" date="2010" name="J. Bacteriol.">
        <title>The genome of the amoeba symbiont 'Candidatus Amoebophilus asiaticus' reveals common mechanisms for host cell interaction among amoeba-associated bacteria.</title>
        <authorList>
            <person name="Schmitz-Esser S."/>
            <person name="Tischler P."/>
            <person name="Arnold R."/>
            <person name="Montanaro J."/>
            <person name="Wagner M."/>
            <person name="Rattei T."/>
            <person name="Horn M."/>
        </authorList>
    </citation>
    <scope>NUCLEOTIDE SEQUENCE [LARGE SCALE GENOMIC DNA]</scope>
    <source>
        <strain evidence="10 11">5a2</strain>
    </source>
</reference>
<dbReference type="SUPFAM" id="SSF90123">
    <property type="entry name" value="ABC transporter transmembrane region"/>
    <property type="match status" value="1"/>
</dbReference>
<dbReference type="InterPro" id="IPR003439">
    <property type="entry name" value="ABC_transporter-like_ATP-bd"/>
</dbReference>
<dbReference type="HOGENOM" id="CLU_000604_84_3_10"/>
<feature type="transmembrane region" description="Helical" evidence="7">
    <location>
        <begin position="61"/>
        <end position="79"/>
    </location>
</feature>
<accession>B3ESB2</accession>
<feature type="domain" description="ABC transmembrane type-1" evidence="9">
    <location>
        <begin position="29"/>
        <end position="308"/>
    </location>
</feature>
<evidence type="ECO:0000256" key="6">
    <source>
        <dbReference type="ARBA" id="ARBA00023136"/>
    </source>
</evidence>
<evidence type="ECO:0000256" key="3">
    <source>
        <dbReference type="ARBA" id="ARBA00022741"/>
    </source>
</evidence>
<keyword evidence="11" id="KW-1185">Reference proteome</keyword>
<dbReference type="Gene3D" id="3.40.50.300">
    <property type="entry name" value="P-loop containing nucleotide triphosphate hydrolases"/>
    <property type="match status" value="1"/>
</dbReference>
<dbReference type="SUPFAM" id="SSF52540">
    <property type="entry name" value="P-loop containing nucleoside triphosphate hydrolases"/>
    <property type="match status" value="1"/>
</dbReference>
<dbReference type="Pfam" id="PF00005">
    <property type="entry name" value="ABC_tran"/>
    <property type="match status" value="1"/>
</dbReference>
<dbReference type="Proteomes" id="UP000001227">
    <property type="component" value="Chromosome"/>
</dbReference>
<dbReference type="KEGG" id="aas:Aasi_0731"/>
<dbReference type="OrthoDB" id="9769115at2"/>
<dbReference type="PROSITE" id="PS50893">
    <property type="entry name" value="ABC_TRANSPORTER_2"/>
    <property type="match status" value="1"/>
</dbReference>
<keyword evidence="2 7" id="KW-0812">Transmembrane</keyword>
<dbReference type="STRING" id="452471.Aasi_0731"/>
<dbReference type="PANTHER" id="PTHR24221:SF654">
    <property type="entry name" value="ATP-BINDING CASSETTE SUB-FAMILY B MEMBER 6"/>
    <property type="match status" value="1"/>
</dbReference>
<dbReference type="AlphaFoldDB" id="B3ESB2"/>
<feature type="transmembrane region" description="Helical" evidence="7">
    <location>
        <begin position="20"/>
        <end position="41"/>
    </location>
</feature>
<dbReference type="InterPro" id="IPR017871">
    <property type="entry name" value="ABC_transporter-like_CS"/>
</dbReference>
<evidence type="ECO:0008006" key="12">
    <source>
        <dbReference type="Google" id="ProtNLM"/>
    </source>
</evidence>
<keyword evidence="4" id="KW-0067">ATP-binding</keyword>
<evidence type="ECO:0000256" key="4">
    <source>
        <dbReference type="ARBA" id="ARBA00022840"/>
    </source>
</evidence>
<dbReference type="EMBL" id="CP001102">
    <property type="protein sequence ID" value="ACE06114.1"/>
    <property type="molecule type" value="Genomic_DNA"/>
</dbReference>
<evidence type="ECO:0000256" key="2">
    <source>
        <dbReference type="ARBA" id="ARBA00022692"/>
    </source>
</evidence>
<evidence type="ECO:0000256" key="1">
    <source>
        <dbReference type="ARBA" id="ARBA00004651"/>
    </source>
</evidence>
<gene>
    <name evidence="10" type="ordered locus">Aasi_0731</name>
</gene>
<evidence type="ECO:0000259" key="8">
    <source>
        <dbReference type="PROSITE" id="PS50893"/>
    </source>
</evidence>
<dbReference type="RefSeq" id="WP_012472886.1">
    <property type="nucleotide sequence ID" value="NC_010830.1"/>
</dbReference>
<feature type="domain" description="ABC transporter" evidence="8">
    <location>
        <begin position="342"/>
        <end position="578"/>
    </location>
</feature>
<comment type="subcellular location">
    <subcellularLocation>
        <location evidence="1">Cell membrane</location>
        <topology evidence="1">Multi-pass membrane protein</topology>
    </subcellularLocation>
</comment>
<dbReference type="InterPro" id="IPR011527">
    <property type="entry name" value="ABC1_TM_dom"/>
</dbReference>
<dbReference type="SMART" id="SM00382">
    <property type="entry name" value="AAA"/>
    <property type="match status" value="1"/>
</dbReference>
<dbReference type="GO" id="GO:0016887">
    <property type="term" value="F:ATP hydrolysis activity"/>
    <property type="evidence" value="ECO:0007669"/>
    <property type="project" value="InterPro"/>
</dbReference>
<dbReference type="PROSITE" id="PS00211">
    <property type="entry name" value="ABC_TRANSPORTER_1"/>
    <property type="match status" value="1"/>
</dbReference>
<dbReference type="GO" id="GO:0005886">
    <property type="term" value="C:plasma membrane"/>
    <property type="evidence" value="ECO:0007669"/>
    <property type="project" value="UniProtKB-SubCell"/>
</dbReference>
<dbReference type="InterPro" id="IPR003593">
    <property type="entry name" value="AAA+_ATPase"/>
</dbReference>
<keyword evidence="3" id="KW-0547">Nucleotide-binding</keyword>
<dbReference type="PROSITE" id="PS50929">
    <property type="entry name" value="ABC_TM1F"/>
    <property type="match status" value="1"/>
</dbReference>
<proteinExistence type="predicted"/>
<feature type="transmembrane region" description="Helical" evidence="7">
    <location>
        <begin position="164"/>
        <end position="182"/>
    </location>
</feature>
<keyword evidence="5 7" id="KW-1133">Transmembrane helix</keyword>
<sequence length="582" mass="66827">METKSIFLFFWQHVKPYKWFYVAMLIPPVLSSFYPFAYNYSIKLLLDILAKADNTLSYQQMWIPIALFLGSNFGLEFIWRISHIAAWKSLPYVRRSFLLQTYDYVQHHSYQYFQNNFTGAITSKMKGILSGYDKIWAEIHHGLALVALKILINLTFLIVVNTKLGLFLFIWSACFFAIMYKLSRKLDQLAFAESESQHALIGQISDKIMNIISIFSFAAHKREVNLLDKHISQDFIPKQIKLYKYDFKIQIIGGILYFTKFTFILFYTIHLKIQGLISVGDFAYILGLTLALSEDMWRATVSFQDFLSKVGDLKSAFSILYIPQDNLDLPDAKLLHIASPKIEFKHVDFSYADEEVVFKDLNLIIEPGEKVGVVGQSGAGKSSLINLLMRYFTCDKGEILIDGQNINQVTQETLRQQIAVIPQDTLLFHRTLLDNLRYGNPEASEKEIIEACKKAYIHDFIMSLPKKYQTYAGERGLKLSGGQRQRIAIARAILKNAPILLLDEATSALDSQTEKLIQKSLDMLISGKKQTVLAIAHRLSTLKHMDRIIVLDKGIIVEQGTHEQLIQQPRSLYSKLWKLQEI</sequence>
<keyword evidence="6 7" id="KW-0472">Membrane</keyword>